<dbReference type="SMART" id="SM00387">
    <property type="entry name" value="HATPase_c"/>
    <property type="match status" value="1"/>
</dbReference>
<evidence type="ECO:0000256" key="7">
    <source>
        <dbReference type="SAM" id="Phobius"/>
    </source>
</evidence>
<dbReference type="InterPro" id="IPR050482">
    <property type="entry name" value="Sensor_HK_TwoCompSys"/>
</dbReference>
<evidence type="ECO:0000313" key="9">
    <source>
        <dbReference type="EMBL" id="MBQ0936694.1"/>
    </source>
</evidence>
<dbReference type="PANTHER" id="PTHR24421:SF10">
    <property type="entry name" value="NITRATE_NITRITE SENSOR PROTEIN NARQ"/>
    <property type="match status" value="1"/>
</dbReference>
<feature type="transmembrane region" description="Helical" evidence="7">
    <location>
        <begin position="180"/>
        <end position="198"/>
    </location>
</feature>
<evidence type="ECO:0000256" key="3">
    <source>
        <dbReference type="ARBA" id="ARBA00022679"/>
    </source>
</evidence>
<dbReference type="InterPro" id="IPR036890">
    <property type="entry name" value="HATPase_C_sf"/>
</dbReference>
<keyword evidence="5" id="KW-0902">Two-component regulatory system</keyword>
<dbReference type="CDD" id="cd16917">
    <property type="entry name" value="HATPase_UhpB-NarQ-NarX-like"/>
    <property type="match status" value="1"/>
</dbReference>
<protein>
    <recommendedName>
        <fullName evidence="2">histidine kinase</fullName>
        <ecNumber evidence="2">2.7.13.3</ecNumber>
    </recommendedName>
</protein>
<evidence type="ECO:0000256" key="6">
    <source>
        <dbReference type="SAM" id="Coils"/>
    </source>
</evidence>
<reference evidence="9 10" key="1">
    <citation type="submission" date="2021-04" db="EMBL/GenBank/DDBJ databases">
        <title>The genome sequence of type strain Ideonella paludis KCTC 32238.</title>
        <authorList>
            <person name="Liu Y."/>
        </authorList>
    </citation>
    <scope>NUCLEOTIDE SEQUENCE [LARGE SCALE GENOMIC DNA]</scope>
    <source>
        <strain evidence="9 10">KCTC 32238</strain>
    </source>
</reference>
<feature type="transmembrane region" description="Helical" evidence="7">
    <location>
        <begin position="291"/>
        <end position="311"/>
    </location>
</feature>
<proteinExistence type="predicted"/>
<evidence type="ECO:0000259" key="8">
    <source>
        <dbReference type="SMART" id="SM00387"/>
    </source>
</evidence>
<feature type="transmembrane region" description="Helical" evidence="7">
    <location>
        <begin position="233"/>
        <end position="257"/>
    </location>
</feature>
<feature type="domain" description="Histidine kinase/HSP90-like ATPase" evidence="8">
    <location>
        <begin position="515"/>
        <end position="611"/>
    </location>
</feature>
<feature type="transmembrane region" description="Helical" evidence="7">
    <location>
        <begin position="353"/>
        <end position="373"/>
    </location>
</feature>
<dbReference type="EMBL" id="JAGQDG010000005">
    <property type="protein sequence ID" value="MBQ0936694.1"/>
    <property type="molecule type" value="Genomic_DNA"/>
</dbReference>
<feature type="transmembrane region" description="Helical" evidence="7">
    <location>
        <begin position="323"/>
        <end position="341"/>
    </location>
</feature>
<evidence type="ECO:0000256" key="1">
    <source>
        <dbReference type="ARBA" id="ARBA00000085"/>
    </source>
</evidence>
<dbReference type="SUPFAM" id="SSF55874">
    <property type="entry name" value="ATPase domain of HSP90 chaperone/DNA topoisomerase II/histidine kinase"/>
    <property type="match status" value="1"/>
</dbReference>
<keyword evidence="6" id="KW-0175">Coiled coil</keyword>
<evidence type="ECO:0000256" key="5">
    <source>
        <dbReference type="ARBA" id="ARBA00023012"/>
    </source>
</evidence>
<accession>A0ABS5E055</accession>
<dbReference type="GO" id="GO:0016301">
    <property type="term" value="F:kinase activity"/>
    <property type="evidence" value="ECO:0007669"/>
    <property type="project" value="UniProtKB-KW"/>
</dbReference>
<dbReference type="RefSeq" id="WP_210810057.1">
    <property type="nucleotide sequence ID" value="NZ_JAGQDG010000005.1"/>
</dbReference>
<keyword evidence="4 9" id="KW-0418">Kinase</keyword>
<feature type="transmembrane region" description="Helical" evidence="7">
    <location>
        <begin position="264"/>
        <end position="285"/>
    </location>
</feature>
<dbReference type="InterPro" id="IPR003594">
    <property type="entry name" value="HATPase_dom"/>
</dbReference>
<evidence type="ECO:0000313" key="10">
    <source>
        <dbReference type="Proteomes" id="UP000672097"/>
    </source>
</evidence>
<sequence>MGAALLLALSLLLAWSTGWHWSPTESAAVHTFTQADALFQAEGLSPQRAQVSLRHRWDSAFPGRSGQARYTVTLPPALLANEPALGVYLERVGNQAQVTLNGVLLQQWGEPRSPVYDASKFSRVLALPTALLQGAGPHVLVIELHAQALRGGGLSPVVVGPLAAVSALQERQQFWSQGPAAAYAACLLLMGGLAAGLWWHQREPLFGCFSLAALCGAVRPLDQWLQHTPLPWPWWGAVLALAYGLQLGLMARFVLLALERNIPWLVRSIHLVIAGMVVLVLLSFSMGLPQLWTLALVLLEAVGLACFGVVLQEALQRQRRAAWWLLAAGGVTLLAGTHDLLRVRMGLWGGSTFAFTPHAMFVFVLFLAALVVSRFSRTTEAYRALNDQLTERVADKEQQLRAAFEALRQEQQERAVLGERQRIMREIHDGIGSQLVGLLSLVRQEPVQPLVLEEQVRQALDEMRMAVDSLQPMQSDLTAVLATLRYRLQPRLKAAGIEVQWDVDTLPPIPGLEPPQILQVQRILLEGFTNVIKHAKASRVVVQARWQASPQPTIWLALIDNGVGLHMPASTHPGLGLPSMQARAQALGATLTLTPGDEGGAVLGMRWPIPGAA</sequence>
<dbReference type="Gene3D" id="1.20.5.1930">
    <property type="match status" value="1"/>
</dbReference>
<dbReference type="EC" id="2.7.13.3" evidence="2"/>
<organism evidence="9 10">
    <name type="scientific">Ideonella paludis</name>
    <dbReference type="NCBI Taxonomy" id="1233411"/>
    <lineage>
        <taxon>Bacteria</taxon>
        <taxon>Pseudomonadati</taxon>
        <taxon>Pseudomonadota</taxon>
        <taxon>Betaproteobacteria</taxon>
        <taxon>Burkholderiales</taxon>
        <taxon>Sphaerotilaceae</taxon>
        <taxon>Ideonella</taxon>
    </lineage>
</organism>
<dbReference type="Gene3D" id="3.30.565.10">
    <property type="entry name" value="Histidine kinase-like ATPase, C-terminal domain"/>
    <property type="match status" value="1"/>
</dbReference>
<comment type="caution">
    <text evidence="9">The sequence shown here is derived from an EMBL/GenBank/DDBJ whole genome shotgun (WGS) entry which is preliminary data.</text>
</comment>
<feature type="coiled-coil region" evidence="6">
    <location>
        <begin position="379"/>
        <end position="414"/>
    </location>
</feature>
<evidence type="ECO:0000256" key="4">
    <source>
        <dbReference type="ARBA" id="ARBA00022777"/>
    </source>
</evidence>
<dbReference type="PANTHER" id="PTHR24421">
    <property type="entry name" value="NITRATE/NITRITE SENSOR PROTEIN NARX-RELATED"/>
    <property type="match status" value="1"/>
</dbReference>
<dbReference type="Proteomes" id="UP000672097">
    <property type="component" value="Unassembled WGS sequence"/>
</dbReference>
<name>A0ABS5E055_9BURK</name>
<keyword evidence="10" id="KW-1185">Reference proteome</keyword>
<gene>
    <name evidence="9" type="ORF">KAK11_15280</name>
</gene>
<evidence type="ECO:0000256" key="2">
    <source>
        <dbReference type="ARBA" id="ARBA00012438"/>
    </source>
</evidence>
<comment type="catalytic activity">
    <reaction evidence="1">
        <text>ATP + protein L-histidine = ADP + protein N-phospho-L-histidine.</text>
        <dbReference type="EC" id="2.7.13.3"/>
    </reaction>
</comment>
<keyword evidence="3" id="KW-0808">Transferase</keyword>
<keyword evidence="7" id="KW-0472">Membrane</keyword>
<keyword evidence="7" id="KW-0812">Transmembrane</keyword>
<keyword evidence="7" id="KW-1133">Transmembrane helix</keyword>